<dbReference type="Pfam" id="PF00083">
    <property type="entry name" value="Sugar_tr"/>
    <property type="match status" value="1"/>
</dbReference>
<dbReference type="GO" id="GO:0005886">
    <property type="term" value="C:plasma membrane"/>
    <property type="evidence" value="ECO:0007669"/>
    <property type="project" value="UniProtKB-SubCell"/>
</dbReference>
<feature type="transmembrane region" description="Helical" evidence="6">
    <location>
        <begin position="79"/>
        <end position="100"/>
    </location>
</feature>
<feature type="transmembrane region" description="Helical" evidence="6">
    <location>
        <begin position="282"/>
        <end position="300"/>
    </location>
</feature>
<feature type="transmembrane region" description="Helical" evidence="6">
    <location>
        <begin position="437"/>
        <end position="456"/>
    </location>
</feature>
<evidence type="ECO:0000256" key="2">
    <source>
        <dbReference type="ARBA" id="ARBA00022448"/>
    </source>
</evidence>
<gene>
    <name evidence="8" type="primary">yyaJ</name>
    <name evidence="8" type="ORF">MUS_4481</name>
</gene>
<evidence type="ECO:0000256" key="6">
    <source>
        <dbReference type="SAM" id="Phobius"/>
    </source>
</evidence>
<dbReference type="PANTHER" id="PTHR23508">
    <property type="entry name" value="CARBOXYLIC ACID TRANSPORTER PROTEIN HOMOLOG"/>
    <property type="match status" value="1"/>
</dbReference>
<feature type="transmembrane region" description="Helical" evidence="6">
    <location>
        <begin position="198"/>
        <end position="217"/>
    </location>
</feature>
<keyword evidence="2" id="KW-0813">Transport</keyword>
<reference evidence="8 9" key="1">
    <citation type="journal article" date="2012" name="J. Biotechnol.">
        <title>Genome sequence of the plant growth promoting strain Bacillus amyloliquefaciens subsp. plantarum B9601-Y2 and expression of mersacidin and other secondary metabolites.</title>
        <authorList>
            <person name="He P."/>
            <person name="Hao K."/>
            <person name="Blom J."/>
            <person name="Ruckert C."/>
            <person name="Vater J."/>
            <person name="Mao Z."/>
            <person name="Wu Y."/>
            <person name="Hou M."/>
            <person name="He P."/>
            <person name="He Y."/>
            <person name="Borriss R."/>
        </authorList>
    </citation>
    <scope>NUCLEOTIDE SEQUENCE [LARGE SCALE GENOMIC DNA]</scope>
    <source>
        <strain evidence="8">Y2</strain>
    </source>
</reference>
<keyword evidence="4 6" id="KW-1133">Transmembrane helix</keyword>
<feature type="transmembrane region" description="Helical" evidence="6">
    <location>
        <begin position="409"/>
        <end position="430"/>
    </location>
</feature>
<dbReference type="KEGG" id="bqy:MUS_4481"/>
<dbReference type="Gene3D" id="1.20.1250.20">
    <property type="entry name" value="MFS general substrate transporter like domains"/>
    <property type="match status" value="1"/>
</dbReference>
<keyword evidence="5 6" id="KW-0472">Membrane</keyword>
<keyword evidence="3 6" id="KW-0812">Transmembrane</keyword>
<evidence type="ECO:0000256" key="4">
    <source>
        <dbReference type="ARBA" id="ARBA00022989"/>
    </source>
</evidence>
<feature type="transmembrane region" description="Helical" evidence="6">
    <location>
        <begin position="112"/>
        <end position="131"/>
    </location>
</feature>
<dbReference type="HOGENOM" id="CLU_001265_46_6_9"/>
<dbReference type="InterPro" id="IPR036259">
    <property type="entry name" value="MFS_trans_sf"/>
</dbReference>
<dbReference type="EMBL" id="CP003332">
    <property type="protein sequence ID" value="AFJ64309.1"/>
    <property type="molecule type" value="Genomic_DNA"/>
</dbReference>
<accession>I2CCD5</accession>
<dbReference type="Proteomes" id="UP000002878">
    <property type="component" value="Chromosome"/>
</dbReference>
<evidence type="ECO:0000256" key="1">
    <source>
        <dbReference type="ARBA" id="ARBA00004651"/>
    </source>
</evidence>
<name>I2CCD5_BACAY</name>
<dbReference type="PANTHER" id="PTHR23508:SF10">
    <property type="entry name" value="CARBOXYLIC ACID TRANSPORTER PROTEIN HOMOLOG"/>
    <property type="match status" value="1"/>
</dbReference>
<feature type="domain" description="Major facilitator superfamily (MFS) profile" evidence="7">
    <location>
        <begin position="46"/>
        <end position="460"/>
    </location>
</feature>
<evidence type="ECO:0000313" key="9">
    <source>
        <dbReference type="Proteomes" id="UP000002878"/>
    </source>
</evidence>
<evidence type="ECO:0000259" key="7">
    <source>
        <dbReference type="PROSITE" id="PS50850"/>
    </source>
</evidence>
<protein>
    <submittedName>
        <fullName evidence="8">MFS transporter, putative metabolite:H+ symporter</fullName>
    </submittedName>
</protein>
<feature type="transmembrane region" description="Helical" evidence="6">
    <location>
        <begin position="42"/>
        <end position="59"/>
    </location>
</feature>
<dbReference type="CDD" id="cd17316">
    <property type="entry name" value="MFS_SV2_like"/>
    <property type="match status" value="1"/>
</dbReference>
<dbReference type="GO" id="GO:0046943">
    <property type="term" value="F:carboxylic acid transmembrane transporter activity"/>
    <property type="evidence" value="ECO:0007669"/>
    <property type="project" value="TreeGrafter"/>
</dbReference>
<dbReference type="PATRIC" id="fig|1126211.3.peg.4265"/>
<proteinExistence type="predicted"/>
<comment type="subcellular location">
    <subcellularLocation>
        <location evidence="1">Cell membrane</location>
        <topology evidence="1">Multi-pass membrane protein</topology>
    </subcellularLocation>
</comment>
<dbReference type="SUPFAM" id="SSF103473">
    <property type="entry name" value="MFS general substrate transporter"/>
    <property type="match status" value="1"/>
</dbReference>
<evidence type="ECO:0000256" key="5">
    <source>
        <dbReference type="ARBA" id="ARBA00023136"/>
    </source>
</evidence>
<dbReference type="InterPro" id="IPR020846">
    <property type="entry name" value="MFS_dom"/>
</dbReference>
<evidence type="ECO:0000256" key="3">
    <source>
        <dbReference type="ARBA" id="ARBA00022692"/>
    </source>
</evidence>
<feature type="transmembrane region" description="Helical" evidence="6">
    <location>
        <begin position="347"/>
        <end position="379"/>
    </location>
</feature>
<feature type="transmembrane region" description="Helical" evidence="6">
    <location>
        <begin position="137"/>
        <end position="158"/>
    </location>
</feature>
<dbReference type="PROSITE" id="PS50850">
    <property type="entry name" value="MFS"/>
    <property type="match status" value="1"/>
</dbReference>
<organism evidence="8 9">
    <name type="scientific">Bacillus amyloliquefaciens (strain Y2)</name>
    <name type="common">Bacillus amyloliquefaciens subsp. plantarum (strain B9601-Y2)</name>
    <dbReference type="NCBI Taxonomy" id="1155777"/>
    <lineage>
        <taxon>Bacteria</taxon>
        <taxon>Bacillati</taxon>
        <taxon>Bacillota</taxon>
        <taxon>Bacilli</taxon>
        <taxon>Bacillales</taxon>
        <taxon>Bacillaceae</taxon>
        <taxon>Bacillus</taxon>
        <taxon>Bacillus amyloliquefaciens group</taxon>
    </lineage>
</organism>
<sequence length="464" mass="51402">MYSSDKFTVFSDYNCKVRGFFMKHQTFSNVANRLDRLPISRVHYQVLTALGIIYFFDLADLFTLSNVAPALIEHWGVKLSTIADITAASFLGMFLGASIGGRLSDRIGRKKALNCFVLVFSISSFLNALAWDIPSLMIFRFLTGLGVAAAMIVTNSYLAEFFPSSVRGKYISLCAMIGLIGVPVTNVVSAFVIPLGSWGWRLVFVWGAAGLIYFFFIRRLEESPRWHENRGAYDQANTIMNRLEARIEKEKGPLPAPKEAAEVHTVKHAGYLGLFQGRNLKITIILSAVWILETFGFYGFASWVPSLLKSNGITMEKTLWYNVLHSVGAPLGALLGSMISETFQRKWILAASAFLTAIAGLLYGMTFIPIMIIVFGFVVNVTERIFTSNLYAYTSEPYPTEYRSAGSGLAYGLGRFSNIFGSLLVGFIAVKLGYISVFLFIGGCWLLCSVLLILFGPKTNAQQI</sequence>
<dbReference type="AlphaFoldDB" id="I2CCD5"/>
<evidence type="ECO:0000313" key="8">
    <source>
        <dbReference type="EMBL" id="AFJ64309.1"/>
    </source>
</evidence>
<dbReference type="InterPro" id="IPR005828">
    <property type="entry name" value="MFS_sugar_transport-like"/>
</dbReference>
<feature type="transmembrane region" description="Helical" evidence="6">
    <location>
        <begin position="170"/>
        <end position="192"/>
    </location>
</feature>